<reference evidence="3 4" key="1">
    <citation type="submission" date="2021-12" db="EMBL/GenBank/DDBJ databases">
        <title>Discovery of the Pendulisporaceae a myxobacterial family with distinct sporulation behavior and unique specialized metabolism.</title>
        <authorList>
            <person name="Garcia R."/>
            <person name="Popoff A."/>
            <person name="Bader C.D."/>
            <person name="Loehr J."/>
            <person name="Walesch S."/>
            <person name="Walt C."/>
            <person name="Boldt J."/>
            <person name="Bunk B."/>
            <person name="Haeckl F.J.F.P.J."/>
            <person name="Gunesch A.P."/>
            <person name="Birkelbach J."/>
            <person name="Nuebel U."/>
            <person name="Pietschmann T."/>
            <person name="Bach T."/>
            <person name="Mueller R."/>
        </authorList>
    </citation>
    <scope>NUCLEOTIDE SEQUENCE [LARGE SCALE GENOMIC DNA]</scope>
    <source>
        <strain evidence="3 4">MSr12523</strain>
    </source>
</reference>
<evidence type="ECO:0000313" key="4">
    <source>
        <dbReference type="Proteomes" id="UP001379533"/>
    </source>
</evidence>
<dbReference type="RefSeq" id="WP_394840526.1">
    <property type="nucleotide sequence ID" value="NZ_CP089982.1"/>
</dbReference>
<keyword evidence="4" id="KW-1185">Reference proteome</keyword>
<evidence type="ECO:0000313" key="3">
    <source>
        <dbReference type="EMBL" id="WXA89912.1"/>
    </source>
</evidence>
<accession>A0ABZ2JTW6</accession>
<feature type="signal peptide" evidence="2">
    <location>
        <begin position="1"/>
        <end position="20"/>
    </location>
</feature>
<sequence>MRWFRPAFFVSLVGAGCVSALFPLGCASILGLDDTTLREDASLDAKSHEPEVGPGGGEGGIADAGTDAHTEPLGCEPPPSDAGFVVQWTTGWRLPDGGYSKCAKTALRPDMVEVRVLTNVGFTEPKVGTVVKNALVFAGLPDGDRYVHVPSVHQLYVVRGGHGLDMGYDEIGRPDATKGTGEKLRTKASPTQISGTWRLGGTVSSPPLMPQNAYSEWPYEFRGAPLLDGTKGDVVWLLGTLPDEAIKGEKVAEVCTPSSPTTMRPNETTEVTAPCSTVPLQSLIITNAYGSFERSLPGEVADEGVVHIDTAPSGDSHLTSPNGGWNDARSEDNRLARATIVGDAGDLTMDVMLPAPSETWVVTAEEQVWKTHSIVRVDGSPSTRQWRDVASSAQAIIGNRTLGWNIPALPGEVIVHGKDLLKAPATGITTTPTIKITLASGVYTLPPTGYRIAIVEVMTGNKRYEIITSQNEVTVPPLSPDILENGKEYVLEVTTRFAGGLTWQPMELYSEEEPWRVIRRNDLRMAYMTRVTNAFIP</sequence>
<evidence type="ECO:0000256" key="2">
    <source>
        <dbReference type="SAM" id="SignalP"/>
    </source>
</evidence>
<feature type="compositionally biased region" description="Gly residues" evidence="1">
    <location>
        <begin position="53"/>
        <end position="62"/>
    </location>
</feature>
<keyword evidence="2" id="KW-0732">Signal</keyword>
<evidence type="ECO:0000256" key="1">
    <source>
        <dbReference type="SAM" id="MobiDB-lite"/>
    </source>
</evidence>
<dbReference type="Proteomes" id="UP001379533">
    <property type="component" value="Chromosome"/>
</dbReference>
<gene>
    <name evidence="3" type="ORF">LZC95_25830</name>
</gene>
<feature type="region of interest" description="Disordered" evidence="1">
    <location>
        <begin position="44"/>
        <end position="80"/>
    </location>
</feature>
<protein>
    <submittedName>
        <fullName evidence="3">Uncharacterized protein</fullName>
    </submittedName>
</protein>
<proteinExistence type="predicted"/>
<name>A0ABZ2JTW6_9BACT</name>
<feature type="chain" id="PRO_5046370873" evidence="2">
    <location>
        <begin position="21"/>
        <end position="537"/>
    </location>
</feature>
<organism evidence="3 4">
    <name type="scientific">Pendulispora brunnea</name>
    <dbReference type="NCBI Taxonomy" id="2905690"/>
    <lineage>
        <taxon>Bacteria</taxon>
        <taxon>Pseudomonadati</taxon>
        <taxon>Myxococcota</taxon>
        <taxon>Myxococcia</taxon>
        <taxon>Myxococcales</taxon>
        <taxon>Sorangiineae</taxon>
        <taxon>Pendulisporaceae</taxon>
        <taxon>Pendulispora</taxon>
    </lineage>
</organism>
<dbReference type="PROSITE" id="PS51257">
    <property type="entry name" value="PROKAR_LIPOPROTEIN"/>
    <property type="match status" value="1"/>
</dbReference>
<dbReference type="EMBL" id="CP089982">
    <property type="protein sequence ID" value="WXA89912.1"/>
    <property type="molecule type" value="Genomic_DNA"/>
</dbReference>